<name>A0A0F9EW88_9ZZZZ</name>
<evidence type="ECO:0000259" key="1">
    <source>
        <dbReference type="Pfam" id="PF12705"/>
    </source>
</evidence>
<feature type="domain" description="PD-(D/E)XK endonuclease-like" evidence="1">
    <location>
        <begin position="13"/>
        <end position="63"/>
    </location>
</feature>
<organism evidence="2">
    <name type="scientific">marine sediment metagenome</name>
    <dbReference type="NCBI Taxonomy" id="412755"/>
    <lineage>
        <taxon>unclassified sequences</taxon>
        <taxon>metagenomes</taxon>
        <taxon>ecological metagenomes</taxon>
    </lineage>
</organism>
<comment type="caution">
    <text evidence="2">The sequence shown here is derived from an EMBL/GenBank/DDBJ whole genome shotgun (WGS) entry which is preliminary data.</text>
</comment>
<dbReference type="Pfam" id="PF12705">
    <property type="entry name" value="PDDEXK_1"/>
    <property type="match status" value="1"/>
</dbReference>
<feature type="non-terminal residue" evidence="2">
    <location>
        <position position="77"/>
    </location>
</feature>
<protein>
    <recommendedName>
        <fullName evidence="1">PD-(D/E)XK endonuclease-like domain-containing protein</fullName>
    </recommendedName>
</protein>
<dbReference type="EMBL" id="LAZR01035228">
    <property type="protein sequence ID" value="KKL28068.1"/>
    <property type="molecule type" value="Genomic_DNA"/>
</dbReference>
<dbReference type="InterPro" id="IPR011604">
    <property type="entry name" value="PDDEXK-like_dom_sf"/>
</dbReference>
<dbReference type="AlphaFoldDB" id="A0A0F9EW88"/>
<evidence type="ECO:0000313" key="2">
    <source>
        <dbReference type="EMBL" id="KKL28068.1"/>
    </source>
</evidence>
<gene>
    <name evidence="2" type="ORF">LCGC14_2378860</name>
</gene>
<reference evidence="2" key="1">
    <citation type="journal article" date="2015" name="Nature">
        <title>Complex archaea that bridge the gap between prokaryotes and eukaryotes.</title>
        <authorList>
            <person name="Spang A."/>
            <person name="Saw J.H."/>
            <person name="Jorgensen S.L."/>
            <person name="Zaremba-Niedzwiedzka K."/>
            <person name="Martijn J."/>
            <person name="Lind A.E."/>
            <person name="van Eijk R."/>
            <person name="Schleper C."/>
            <person name="Guy L."/>
            <person name="Ettema T.J."/>
        </authorList>
    </citation>
    <scope>NUCLEOTIDE SEQUENCE</scope>
</reference>
<dbReference type="InterPro" id="IPR038726">
    <property type="entry name" value="PDDEXK_AddAB-type"/>
</dbReference>
<sequence length="77" mass="9141">MENPSTQIVTWIMSPSQLVDYLTCPRSWYFRRVARLPEEEDVDKWNYGHRLHEVCERWVSADSRGRDATGEPVNLYP</sequence>
<accession>A0A0F9EW88</accession>
<dbReference type="Gene3D" id="3.90.320.10">
    <property type="match status" value="1"/>
</dbReference>
<proteinExistence type="predicted"/>